<sequence>MCRSDQSRSPENSANTLPSAHGRIDQTRAFATLVEVACSDPQGPGSQDQPYETSSENDSPHNRFDYPIGDTPPEPSDVNPRQIFADDPQDEEDSSFGGDSDKENKSPETPYQVVVLIGKRKVSLEGFIDCVGRPVDLTLSLPTPTKLFSVKLCITADLLTKTPQPLSTRCYAGFARTDRFGRLRMGFMT</sequence>
<name>A0A167BM14_COLIC</name>
<comment type="caution">
    <text evidence="2">The sequence shown here is derived from an EMBL/GenBank/DDBJ whole genome shotgun (WGS) entry which is preliminary data.</text>
</comment>
<feature type="compositionally biased region" description="Polar residues" evidence="1">
    <location>
        <begin position="9"/>
        <end position="18"/>
    </location>
</feature>
<evidence type="ECO:0000313" key="3">
    <source>
        <dbReference type="Proteomes" id="UP000076584"/>
    </source>
</evidence>
<protein>
    <submittedName>
        <fullName evidence="2">Uncharacterized protein</fullName>
    </submittedName>
</protein>
<reference evidence="2 3" key="1">
    <citation type="submission" date="2015-06" db="EMBL/GenBank/DDBJ databases">
        <title>Survival trade-offs in plant roots during colonization by closely related pathogenic and mutualistic fungi.</title>
        <authorList>
            <person name="Hacquard S."/>
            <person name="Kracher B."/>
            <person name="Hiruma K."/>
            <person name="Weinman A."/>
            <person name="Muench P."/>
            <person name="Garrido Oter R."/>
            <person name="Ver Loren van Themaat E."/>
            <person name="Dallerey J.-F."/>
            <person name="Damm U."/>
            <person name="Henrissat B."/>
            <person name="Lespinet O."/>
            <person name="Thon M."/>
            <person name="Kemen E."/>
            <person name="McHardy A.C."/>
            <person name="Schulze-Lefert P."/>
            <person name="O'Connell R.J."/>
        </authorList>
    </citation>
    <scope>NUCLEOTIDE SEQUENCE [LARGE SCALE GENOMIC DNA]</scope>
    <source>
        <strain evidence="2 3">MAFF 238704</strain>
    </source>
</reference>
<feature type="region of interest" description="Disordered" evidence="1">
    <location>
        <begin position="1"/>
        <end position="109"/>
    </location>
</feature>
<evidence type="ECO:0000313" key="2">
    <source>
        <dbReference type="EMBL" id="KZL81482.1"/>
    </source>
</evidence>
<proteinExistence type="predicted"/>
<keyword evidence="3" id="KW-1185">Reference proteome</keyword>
<organism evidence="2 3">
    <name type="scientific">Colletotrichum incanum</name>
    <name type="common">Soybean anthracnose fungus</name>
    <dbReference type="NCBI Taxonomy" id="1573173"/>
    <lineage>
        <taxon>Eukaryota</taxon>
        <taxon>Fungi</taxon>
        <taxon>Dikarya</taxon>
        <taxon>Ascomycota</taxon>
        <taxon>Pezizomycotina</taxon>
        <taxon>Sordariomycetes</taxon>
        <taxon>Hypocreomycetidae</taxon>
        <taxon>Glomerellales</taxon>
        <taxon>Glomerellaceae</taxon>
        <taxon>Colletotrichum</taxon>
        <taxon>Colletotrichum spaethianum species complex</taxon>
    </lineage>
</organism>
<dbReference type="EMBL" id="LFIW01001643">
    <property type="protein sequence ID" value="KZL81482.1"/>
    <property type="molecule type" value="Genomic_DNA"/>
</dbReference>
<gene>
    <name evidence="2" type="ORF">CI238_13153</name>
</gene>
<dbReference type="AlphaFoldDB" id="A0A167BM14"/>
<dbReference type="Proteomes" id="UP000076584">
    <property type="component" value="Unassembled WGS sequence"/>
</dbReference>
<accession>A0A167BM14</accession>
<evidence type="ECO:0000256" key="1">
    <source>
        <dbReference type="SAM" id="MobiDB-lite"/>
    </source>
</evidence>
<feature type="compositionally biased region" description="Polar residues" evidence="1">
    <location>
        <begin position="44"/>
        <end position="57"/>
    </location>
</feature>